<feature type="chain" id="PRO_5011577147" description="Tetratricopeptide repeat-containing protein" evidence="1">
    <location>
        <begin position="22"/>
        <end position="404"/>
    </location>
</feature>
<evidence type="ECO:0008006" key="4">
    <source>
        <dbReference type="Google" id="ProtNLM"/>
    </source>
</evidence>
<evidence type="ECO:0000313" key="2">
    <source>
        <dbReference type="EMBL" id="SER06738.1"/>
    </source>
</evidence>
<dbReference type="PROSITE" id="PS51257">
    <property type="entry name" value="PROKAR_LIPOPROTEIN"/>
    <property type="match status" value="1"/>
</dbReference>
<dbReference type="Proteomes" id="UP000199233">
    <property type="component" value="Unassembled WGS sequence"/>
</dbReference>
<evidence type="ECO:0000256" key="1">
    <source>
        <dbReference type="SAM" id="SignalP"/>
    </source>
</evidence>
<gene>
    <name evidence="2" type="ORF">SAMN04488038_11528</name>
</gene>
<proteinExistence type="predicted"/>
<keyword evidence="3" id="KW-1185">Reference proteome</keyword>
<name>A0A1H9L5Z2_9GAMM</name>
<accession>A0A1H9L5Z2</accession>
<feature type="signal peptide" evidence="1">
    <location>
        <begin position="1"/>
        <end position="21"/>
    </location>
</feature>
<keyword evidence="1" id="KW-0732">Signal</keyword>
<dbReference type="STRING" id="489703.SAMN04488038_11528"/>
<evidence type="ECO:0000313" key="3">
    <source>
        <dbReference type="Proteomes" id="UP000199233"/>
    </source>
</evidence>
<reference evidence="2 3" key="1">
    <citation type="submission" date="2016-10" db="EMBL/GenBank/DDBJ databases">
        <authorList>
            <person name="de Groot N.N."/>
        </authorList>
    </citation>
    <scope>NUCLEOTIDE SEQUENCE [LARGE SCALE GENOMIC DNA]</scope>
    <source>
        <strain evidence="2 3">DSM 25927</strain>
    </source>
</reference>
<organism evidence="2 3">
    <name type="scientific">Solimonas aquatica</name>
    <dbReference type="NCBI Taxonomy" id="489703"/>
    <lineage>
        <taxon>Bacteria</taxon>
        <taxon>Pseudomonadati</taxon>
        <taxon>Pseudomonadota</taxon>
        <taxon>Gammaproteobacteria</taxon>
        <taxon>Nevskiales</taxon>
        <taxon>Nevskiaceae</taxon>
        <taxon>Solimonas</taxon>
    </lineage>
</organism>
<protein>
    <recommendedName>
        <fullName evidence="4">Tetratricopeptide repeat-containing protein</fullName>
    </recommendedName>
</protein>
<dbReference type="OrthoDB" id="6397696at2"/>
<sequence>MRTSGMVVALLMYGCSLSAAAQAPVLRPQLQQSVQQANTLIANRSYADALHRLETAEGLGDLSPFEYYTIHHLRGLAAMGLDDKPAAIRAFDAVLRAGYTPQAEKQQTLETLVKLSRASADQAKVIEYAQLYADGGGTQPEILLALPQAYYETRQYARAAELAQSQIAHAQAAGVKPGEALLRLAAASALMQKDATAYTAALTQLLRDYPSAEYWQKLLAARLQPAAYWDPLALQIDRLRYATGAMQSPDDYLFAAQRALQAGFPAEAGQYLQAGYAARQLGQGDAAGRHERLKARVQAQLQADAAERERLEHEALAQRDGEALLRLGLRRVSLHDYESGLALMRQGLAKAALRDAQQAQLQLAYAQLQAGQNKEASATLRGIQGNAQLQTLAQLWLLRVELGG</sequence>
<dbReference type="EMBL" id="FOFS01000015">
    <property type="protein sequence ID" value="SER06738.1"/>
    <property type="molecule type" value="Genomic_DNA"/>
</dbReference>
<dbReference type="AlphaFoldDB" id="A0A1H9L5Z2"/>
<dbReference type="RefSeq" id="WP_143068995.1">
    <property type="nucleotide sequence ID" value="NZ_FOFS01000015.1"/>
</dbReference>